<feature type="domain" description="FMR1-interacting protein 1 conserved" evidence="2">
    <location>
        <begin position="112"/>
        <end position="143"/>
    </location>
</feature>
<feature type="compositionally biased region" description="Gly residues" evidence="1">
    <location>
        <begin position="329"/>
        <end position="338"/>
    </location>
</feature>
<evidence type="ECO:0000259" key="2">
    <source>
        <dbReference type="Pfam" id="PF10453"/>
    </source>
</evidence>
<organism evidence="3 4">
    <name type="scientific">Elliptochloris bilobata</name>
    <dbReference type="NCBI Taxonomy" id="381761"/>
    <lineage>
        <taxon>Eukaryota</taxon>
        <taxon>Viridiplantae</taxon>
        <taxon>Chlorophyta</taxon>
        <taxon>core chlorophytes</taxon>
        <taxon>Trebouxiophyceae</taxon>
        <taxon>Trebouxiophyceae incertae sedis</taxon>
        <taxon>Elliptochloris clade</taxon>
        <taxon>Elliptochloris</taxon>
    </lineage>
</organism>
<keyword evidence="4" id="KW-1185">Reference proteome</keyword>
<feature type="compositionally biased region" description="Gly residues" evidence="1">
    <location>
        <begin position="228"/>
        <end position="265"/>
    </location>
</feature>
<accession>A0AAW1RWJ7</accession>
<sequence length="458" mass="45220">MFGGPGHYGGRPPPGPRPPFHPGLPQLGSGPTQLQGWRGGQGGMSGMPVLIPQFGLLPFGGGPVPIMSPGFAPPGGPGRARGGRGDQPDQAAGGGAAPPVRALSAQERAEADKWREERRRNFPSAANLAARAAEATAREARGELDPRSVARRARLREVVAQQRALGLDRKAGTDALHVPEAAEQPVSLALGASHPGGGRFPGSGGGWGRGGDGGRRGRSGRGRFDAGGRFGGGRRFAGGGRFANGRGGGRFANGRGAGGRYGPPGGYGPPVSAPNGVGGKRPAGEGGDLGAPQPAKRARAGDPPAAALEGLAELMDYGSDSEPEQASATGGGAPGQSGGPAAANGVQNAAGASGTAEGALPGLNALRFFVANDFLADSAAVRFPEDAPPAPLLREQLLGPGAVAELASDSDAEEAAARPGAADALAPAAAAPTASSGDAEEGEEDEEEDEEGGEAAAG</sequence>
<feature type="compositionally biased region" description="Low complexity" evidence="1">
    <location>
        <begin position="417"/>
        <end position="437"/>
    </location>
</feature>
<gene>
    <name evidence="3" type="ORF">WJX81_004274</name>
</gene>
<evidence type="ECO:0000313" key="3">
    <source>
        <dbReference type="EMBL" id="KAK9837461.1"/>
    </source>
</evidence>
<feature type="region of interest" description="Disordered" evidence="1">
    <location>
        <begin position="1"/>
        <end position="45"/>
    </location>
</feature>
<evidence type="ECO:0000256" key="1">
    <source>
        <dbReference type="SAM" id="MobiDB-lite"/>
    </source>
</evidence>
<dbReference type="EMBL" id="JALJOU010000021">
    <property type="protein sequence ID" value="KAK9837461.1"/>
    <property type="molecule type" value="Genomic_DNA"/>
</dbReference>
<reference evidence="3 4" key="1">
    <citation type="journal article" date="2024" name="Nat. Commun.">
        <title>Phylogenomics reveals the evolutionary origins of lichenization in chlorophyte algae.</title>
        <authorList>
            <person name="Puginier C."/>
            <person name="Libourel C."/>
            <person name="Otte J."/>
            <person name="Skaloud P."/>
            <person name="Haon M."/>
            <person name="Grisel S."/>
            <person name="Petersen M."/>
            <person name="Berrin J.G."/>
            <person name="Delaux P.M."/>
            <person name="Dal Grande F."/>
            <person name="Keller J."/>
        </authorList>
    </citation>
    <scope>NUCLEOTIDE SEQUENCE [LARGE SCALE GENOMIC DNA]</scope>
    <source>
        <strain evidence="3 4">SAG 245.80</strain>
    </source>
</reference>
<proteinExistence type="predicted"/>
<feature type="compositionally biased region" description="Gly residues" evidence="1">
    <location>
        <begin position="195"/>
        <end position="211"/>
    </location>
</feature>
<dbReference type="InterPro" id="IPR019496">
    <property type="entry name" value="NUFIP1_cons_dom"/>
</dbReference>
<feature type="compositionally biased region" description="Low complexity" evidence="1">
    <location>
        <begin position="301"/>
        <end position="313"/>
    </location>
</feature>
<comment type="caution">
    <text evidence="3">The sequence shown here is derived from an EMBL/GenBank/DDBJ whole genome shotgun (WGS) entry which is preliminary data.</text>
</comment>
<feature type="compositionally biased region" description="Low complexity" evidence="1">
    <location>
        <begin position="339"/>
        <end position="354"/>
    </location>
</feature>
<feature type="region of interest" description="Disordered" evidence="1">
    <location>
        <begin position="405"/>
        <end position="458"/>
    </location>
</feature>
<protein>
    <recommendedName>
        <fullName evidence="2">FMR1-interacting protein 1 conserved domain-containing protein</fullName>
    </recommendedName>
</protein>
<dbReference type="Proteomes" id="UP001445335">
    <property type="component" value="Unassembled WGS sequence"/>
</dbReference>
<feature type="region of interest" description="Disordered" evidence="1">
    <location>
        <begin position="67"/>
        <end position="102"/>
    </location>
</feature>
<dbReference type="Pfam" id="PF10453">
    <property type="entry name" value="NUFIP1"/>
    <property type="match status" value="1"/>
</dbReference>
<dbReference type="AlphaFoldDB" id="A0AAW1RWJ7"/>
<feature type="compositionally biased region" description="Pro residues" evidence="1">
    <location>
        <begin position="11"/>
        <end position="22"/>
    </location>
</feature>
<name>A0AAW1RWJ7_9CHLO</name>
<feature type="compositionally biased region" description="Gly residues" evidence="1">
    <location>
        <begin position="276"/>
        <end position="289"/>
    </location>
</feature>
<feature type="compositionally biased region" description="Acidic residues" evidence="1">
    <location>
        <begin position="438"/>
        <end position="458"/>
    </location>
</feature>
<feature type="region of interest" description="Disordered" evidence="1">
    <location>
        <begin position="195"/>
        <end position="358"/>
    </location>
</feature>
<evidence type="ECO:0000313" key="4">
    <source>
        <dbReference type="Proteomes" id="UP001445335"/>
    </source>
</evidence>